<evidence type="ECO:0000256" key="3">
    <source>
        <dbReference type="ARBA" id="ARBA00012438"/>
    </source>
</evidence>
<evidence type="ECO:0000256" key="6">
    <source>
        <dbReference type="ARBA" id="ARBA00022679"/>
    </source>
</evidence>
<dbReference type="InterPro" id="IPR036890">
    <property type="entry name" value="HATPase_C_sf"/>
</dbReference>
<comment type="subcellular location">
    <subcellularLocation>
        <location evidence="2">Cell membrane</location>
        <topology evidence="2">Multi-pass membrane protein</topology>
    </subcellularLocation>
</comment>
<dbReference type="EC" id="2.7.13.3" evidence="3"/>
<keyword evidence="4" id="KW-1003">Cell membrane</keyword>
<feature type="transmembrane region" description="Helical" evidence="14">
    <location>
        <begin position="159"/>
        <end position="177"/>
    </location>
</feature>
<dbReference type="SMART" id="SM00388">
    <property type="entry name" value="HisKA"/>
    <property type="match status" value="1"/>
</dbReference>
<dbReference type="CDD" id="cd00082">
    <property type="entry name" value="HisKA"/>
    <property type="match status" value="1"/>
</dbReference>
<evidence type="ECO:0000256" key="7">
    <source>
        <dbReference type="ARBA" id="ARBA00022692"/>
    </source>
</evidence>
<dbReference type="Pfam" id="PF00512">
    <property type="entry name" value="HisKA"/>
    <property type="match status" value="1"/>
</dbReference>
<dbReference type="Gene3D" id="1.10.287.130">
    <property type="match status" value="1"/>
</dbReference>
<dbReference type="InterPro" id="IPR003661">
    <property type="entry name" value="HisK_dim/P_dom"/>
</dbReference>
<keyword evidence="5" id="KW-0597">Phosphoprotein</keyword>
<dbReference type="GO" id="GO:0016301">
    <property type="term" value="F:kinase activity"/>
    <property type="evidence" value="ECO:0007669"/>
    <property type="project" value="UniProtKB-KW"/>
</dbReference>
<evidence type="ECO:0000256" key="1">
    <source>
        <dbReference type="ARBA" id="ARBA00000085"/>
    </source>
</evidence>
<comment type="catalytic activity">
    <reaction evidence="1">
        <text>ATP + protein L-histidine = ADP + protein N-phospho-L-histidine.</text>
        <dbReference type="EC" id="2.7.13.3"/>
    </reaction>
</comment>
<evidence type="ECO:0000256" key="8">
    <source>
        <dbReference type="ARBA" id="ARBA00022741"/>
    </source>
</evidence>
<feature type="domain" description="HAMP" evidence="16">
    <location>
        <begin position="179"/>
        <end position="231"/>
    </location>
</feature>
<dbReference type="PROSITE" id="PS50109">
    <property type="entry name" value="HIS_KIN"/>
    <property type="match status" value="1"/>
</dbReference>
<keyword evidence="12" id="KW-0902">Two-component regulatory system</keyword>
<evidence type="ECO:0000256" key="4">
    <source>
        <dbReference type="ARBA" id="ARBA00022475"/>
    </source>
</evidence>
<keyword evidence="6" id="KW-0808">Transferase</keyword>
<reference evidence="17 18" key="1">
    <citation type="submission" date="2021-03" db="EMBL/GenBank/DDBJ databases">
        <title>Enterococcal diversity collection.</title>
        <authorList>
            <person name="Gilmore M.S."/>
            <person name="Schwartzman J."/>
            <person name="Van Tyne D."/>
            <person name="Martin M."/>
            <person name="Earl A.M."/>
            <person name="Manson A.L."/>
            <person name="Straub T."/>
            <person name="Salamzade R."/>
            <person name="Saavedra J."/>
            <person name="Lebreton F."/>
            <person name="Prichula J."/>
            <person name="Schaufler K."/>
            <person name="Gaca A."/>
            <person name="Sgardioli B."/>
            <person name="Wagenaar J."/>
            <person name="Strong T."/>
        </authorList>
    </citation>
    <scope>NUCLEOTIDE SEQUENCE [LARGE SCALE GENOMIC DNA]</scope>
    <source>
        <strain evidence="17 18">669A</strain>
    </source>
</reference>
<dbReference type="SMART" id="SM00387">
    <property type="entry name" value="HATPase_c"/>
    <property type="match status" value="1"/>
</dbReference>
<dbReference type="Proteomes" id="UP000664601">
    <property type="component" value="Unassembled WGS sequence"/>
</dbReference>
<keyword evidence="7 14" id="KW-0812">Transmembrane</keyword>
<evidence type="ECO:0000256" key="9">
    <source>
        <dbReference type="ARBA" id="ARBA00022777"/>
    </source>
</evidence>
<evidence type="ECO:0000259" key="15">
    <source>
        <dbReference type="PROSITE" id="PS50109"/>
    </source>
</evidence>
<evidence type="ECO:0000256" key="14">
    <source>
        <dbReference type="SAM" id="Phobius"/>
    </source>
</evidence>
<keyword evidence="10" id="KW-0067">ATP-binding</keyword>
<evidence type="ECO:0000313" key="17">
    <source>
        <dbReference type="EMBL" id="MBO1307423.1"/>
    </source>
</evidence>
<accession>A0ABS3LCR1</accession>
<protein>
    <recommendedName>
        <fullName evidence="3">histidine kinase</fullName>
        <ecNumber evidence="3">2.7.13.3</ecNumber>
    </recommendedName>
</protein>
<name>A0ABS3LCR1_9ENTE</name>
<evidence type="ECO:0000259" key="16">
    <source>
        <dbReference type="PROSITE" id="PS50885"/>
    </source>
</evidence>
<dbReference type="InterPro" id="IPR003594">
    <property type="entry name" value="HATPase_dom"/>
</dbReference>
<evidence type="ECO:0000256" key="5">
    <source>
        <dbReference type="ARBA" id="ARBA00022553"/>
    </source>
</evidence>
<dbReference type="SUPFAM" id="SSF47384">
    <property type="entry name" value="Homodimeric domain of signal transducing histidine kinase"/>
    <property type="match status" value="1"/>
</dbReference>
<keyword evidence="9 17" id="KW-0418">Kinase</keyword>
<dbReference type="SMART" id="SM00304">
    <property type="entry name" value="HAMP"/>
    <property type="match status" value="1"/>
</dbReference>
<dbReference type="CDD" id="cd06225">
    <property type="entry name" value="HAMP"/>
    <property type="match status" value="1"/>
</dbReference>
<keyword evidence="18" id="KW-1185">Reference proteome</keyword>
<dbReference type="Gene3D" id="3.30.565.10">
    <property type="entry name" value="Histidine kinase-like ATPase, C-terminal domain"/>
    <property type="match status" value="1"/>
</dbReference>
<dbReference type="PROSITE" id="PS50885">
    <property type="entry name" value="HAMP"/>
    <property type="match status" value="1"/>
</dbReference>
<dbReference type="InterPro" id="IPR050398">
    <property type="entry name" value="HssS/ArlS-like"/>
</dbReference>
<dbReference type="InterPro" id="IPR005467">
    <property type="entry name" value="His_kinase_dom"/>
</dbReference>
<dbReference type="PANTHER" id="PTHR45528:SF1">
    <property type="entry name" value="SENSOR HISTIDINE KINASE CPXA"/>
    <property type="match status" value="1"/>
</dbReference>
<sequence>MLLVAIAIIFLWVMQILLFEPNYIEATMEDSYARVEQNAEELREIDQIDPNSSENPLKFLSKTIIGLVFLTDESGEVLYVYNNGQELEPSSLENHYDWLTAESGTVIEGRELKTVEKFPKNSAIVIGVPTEYQGQPVALLMYNNITQTEALQRLNRHQLLIFSLLLTLVASIVSFVLSKHFSTPIIQIKNTVTDLTKGLLTSKPNVKRQDELGQLSESVSELGEELQRVEVLRKEVIANVSHELRTPLALITGYGEMVRDVTGNNEELRNNNMDLIIREAHRLSEMVDDIMDYSIMQAGYSDLHLETSNLYCLIEASVEYAQGVGYQYDISLDFHSFSKDIPLKMDVMKMSQVLRNLLNNAINHTKSGETITVEIDKLSDRIKISVINPGDDIPEDQMKEIWERYQRVQHQGGHKEGTGIGLAIVSTILTAHQMTYGADSKNGRTSFWFEIPSK</sequence>
<dbReference type="Pfam" id="PF02518">
    <property type="entry name" value="HATPase_c"/>
    <property type="match status" value="1"/>
</dbReference>
<gene>
    <name evidence="17" type="ORF">JZO70_14695</name>
</gene>
<dbReference type="InterPro" id="IPR036097">
    <property type="entry name" value="HisK_dim/P_sf"/>
</dbReference>
<evidence type="ECO:0000256" key="10">
    <source>
        <dbReference type="ARBA" id="ARBA00022840"/>
    </source>
</evidence>
<dbReference type="InterPro" id="IPR003660">
    <property type="entry name" value="HAMP_dom"/>
</dbReference>
<dbReference type="SUPFAM" id="SSF55874">
    <property type="entry name" value="ATPase domain of HSP90 chaperone/DNA topoisomerase II/histidine kinase"/>
    <property type="match status" value="1"/>
</dbReference>
<evidence type="ECO:0000313" key="18">
    <source>
        <dbReference type="Proteomes" id="UP000664601"/>
    </source>
</evidence>
<keyword evidence="13 14" id="KW-0472">Membrane</keyword>
<evidence type="ECO:0000256" key="13">
    <source>
        <dbReference type="ARBA" id="ARBA00023136"/>
    </source>
</evidence>
<proteinExistence type="predicted"/>
<comment type="caution">
    <text evidence="17">The sequence shown here is derived from an EMBL/GenBank/DDBJ whole genome shotgun (WGS) entry which is preliminary data.</text>
</comment>
<organism evidence="17 18">
    <name type="scientific">Candidatus Enterococcus moelleringii</name>
    <dbReference type="NCBI Taxonomy" id="2815325"/>
    <lineage>
        <taxon>Bacteria</taxon>
        <taxon>Bacillati</taxon>
        <taxon>Bacillota</taxon>
        <taxon>Bacilli</taxon>
        <taxon>Lactobacillales</taxon>
        <taxon>Enterococcaceae</taxon>
        <taxon>Enterococcus</taxon>
    </lineage>
</organism>
<keyword evidence="11 14" id="KW-1133">Transmembrane helix</keyword>
<dbReference type="Pfam" id="PF00672">
    <property type="entry name" value="HAMP"/>
    <property type="match status" value="1"/>
</dbReference>
<feature type="domain" description="Histidine kinase" evidence="15">
    <location>
        <begin position="239"/>
        <end position="454"/>
    </location>
</feature>
<evidence type="ECO:0000256" key="2">
    <source>
        <dbReference type="ARBA" id="ARBA00004651"/>
    </source>
</evidence>
<keyword evidence="8" id="KW-0547">Nucleotide-binding</keyword>
<evidence type="ECO:0000256" key="11">
    <source>
        <dbReference type="ARBA" id="ARBA00022989"/>
    </source>
</evidence>
<evidence type="ECO:0000256" key="12">
    <source>
        <dbReference type="ARBA" id="ARBA00023012"/>
    </source>
</evidence>
<dbReference type="PANTHER" id="PTHR45528">
    <property type="entry name" value="SENSOR HISTIDINE KINASE CPXA"/>
    <property type="match status" value="1"/>
</dbReference>
<dbReference type="EMBL" id="JAFREM010000023">
    <property type="protein sequence ID" value="MBO1307423.1"/>
    <property type="molecule type" value="Genomic_DNA"/>
</dbReference>
<dbReference type="SUPFAM" id="SSF158472">
    <property type="entry name" value="HAMP domain-like"/>
    <property type="match status" value="1"/>
</dbReference>
<dbReference type="Gene3D" id="6.10.340.10">
    <property type="match status" value="1"/>
</dbReference>